<dbReference type="SUPFAM" id="SSF47072">
    <property type="entry name" value="Cysteine alpha-hairpin motif"/>
    <property type="match status" value="1"/>
</dbReference>
<dbReference type="GO" id="GO:0005811">
    <property type="term" value="C:lipid droplet"/>
    <property type="evidence" value="ECO:0007669"/>
    <property type="project" value="TreeGrafter"/>
</dbReference>
<keyword evidence="4 11" id="KW-0479">Metal-binding</keyword>
<comment type="similarity">
    <text evidence="3">Belongs to the COX17 family.</text>
</comment>
<dbReference type="Pfam" id="PF05051">
    <property type="entry name" value="COX17"/>
    <property type="match status" value="1"/>
</dbReference>
<dbReference type="PROSITE" id="PS00061">
    <property type="entry name" value="ADH_SHORT"/>
    <property type="match status" value="1"/>
</dbReference>
<dbReference type="Proteomes" id="UP000756346">
    <property type="component" value="Unassembled WGS sequence"/>
</dbReference>
<dbReference type="PANTHER" id="PTHR44169">
    <property type="entry name" value="NADPH-DEPENDENT 1-ACYLDIHYDROXYACETONE PHOSPHATE REDUCTASE"/>
    <property type="match status" value="1"/>
</dbReference>
<dbReference type="Gene3D" id="1.10.287.1130">
    <property type="entry name" value="CytochromE C oxidase copper chaperone"/>
    <property type="match status" value="1"/>
</dbReference>
<evidence type="ECO:0000313" key="14">
    <source>
        <dbReference type="EMBL" id="KAH7035283.1"/>
    </source>
</evidence>
<keyword evidence="9" id="KW-1015">Disulfide bond</keyword>
<evidence type="ECO:0000256" key="11">
    <source>
        <dbReference type="PIRSR" id="PIRSR607745-1"/>
    </source>
</evidence>
<evidence type="ECO:0000256" key="5">
    <source>
        <dbReference type="ARBA" id="ARBA00022857"/>
    </source>
</evidence>
<dbReference type="InterPro" id="IPR020904">
    <property type="entry name" value="Sc_DH/Rdtase_CS"/>
</dbReference>
<dbReference type="PRINTS" id="PR00080">
    <property type="entry name" value="SDRFAMILY"/>
</dbReference>
<dbReference type="SUPFAM" id="SSF51735">
    <property type="entry name" value="NAD(P)-binding Rossmann-fold domains"/>
    <property type="match status" value="1"/>
</dbReference>
<dbReference type="Pfam" id="PF00106">
    <property type="entry name" value="adh_short"/>
    <property type="match status" value="2"/>
</dbReference>
<comment type="similarity">
    <text evidence="2 12">Belongs to the short-chain dehydrogenases/reductases (SDR) family.</text>
</comment>
<feature type="region of interest" description="Disordered" evidence="13">
    <location>
        <begin position="261"/>
        <end position="285"/>
    </location>
</feature>
<evidence type="ECO:0000256" key="2">
    <source>
        <dbReference type="ARBA" id="ARBA00006484"/>
    </source>
</evidence>
<feature type="binding site" evidence="11">
    <location>
        <position position="289"/>
    </location>
    <ligand>
        <name>Cu cation</name>
        <dbReference type="ChEBI" id="CHEBI:23378"/>
    </ligand>
</feature>
<comment type="subcellular location">
    <subcellularLocation>
        <location evidence="1">Mitochondrion intermembrane space</location>
    </subcellularLocation>
</comment>
<protein>
    <submittedName>
        <fullName evidence="14">Uncharacterized protein</fullName>
    </submittedName>
</protein>
<sequence>MSSSPKSVLITGCTDGTAGAALAKQFHLRGLRVFATARKLENMAGLAEMGIETLELDVTNKEQIRDVVESVREKLTAGPDVEGGEGGDHRTGVGAKEAKLDILVNNAGYWNLMPLADQDLDAARQMFEINYFGLLAVTQACLPLLVRPPVAGGGREQQQQHSIIANVGSISTIVPPPYQGVYVASKAAVGALTDVLRLELAPLGVKVVQVLTGSVATRFLEVPAWKPEAGAQQSAYYPASLMETVEKRTYMDISKAMEPENRAASLISQPEAPKPTLNSDAASKPKPCCVCKDEKAQRDECMLFSKTADPTIECKSTIAQYKSCMAGFGFQV</sequence>
<keyword evidence="10" id="KW-0143">Chaperone</keyword>
<evidence type="ECO:0000256" key="6">
    <source>
        <dbReference type="ARBA" id="ARBA00023002"/>
    </source>
</evidence>
<evidence type="ECO:0000256" key="8">
    <source>
        <dbReference type="ARBA" id="ARBA00023128"/>
    </source>
</evidence>
<comment type="caution">
    <text evidence="14">The sequence shown here is derived from an EMBL/GenBank/DDBJ whole genome shotgun (WGS) entry which is preliminary data.</text>
</comment>
<dbReference type="AlphaFoldDB" id="A0A9P8YDY7"/>
<dbReference type="GO" id="GO:0005783">
    <property type="term" value="C:endoplasmic reticulum"/>
    <property type="evidence" value="ECO:0007669"/>
    <property type="project" value="TreeGrafter"/>
</dbReference>
<proteinExistence type="inferred from homology"/>
<feature type="binding site" evidence="11">
    <location>
        <position position="288"/>
    </location>
    <ligand>
        <name>Cu cation</name>
        <dbReference type="ChEBI" id="CHEBI:23378"/>
    </ligand>
</feature>
<evidence type="ECO:0000256" key="7">
    <source>
        <dbReference type="ARBA" id="ARBA00023008"/>
    </source>
</evidence>
<evidence type="ECO:0000256" key="13">
    <source>
        <dbReference type="SAM" id="MobiDB-lite"/>
    </source>
</evidence>
<dbReference type="InterPro" id="IPR002347">
    <property type="entry name" value="SDR_fam"/>
</dbReference>
<dbReference type="PRINTS" id="PR00081">
    <property type="entry name" value="GDHRDH"/>
</dbReference>
<evidence type="ECO:0000256" key="1">
    <source>
        <dbReference type="ARBA" id="ARBA00004569"/>
    </source>
</evidence>
<dbReference type="InterPro" id="IPR007745">
    <property type="entry name" value="Cyt_c_oxidase_Cu-chaperone"/>
</dbReference>
<dbReference type="GO" id="GO:0006654">
    <property type="term" value="P:phosphatidic acid biosynthetic process"/>
    <property type="evidence" value="ECO:0007669"/>
    <property type="project" value="TreeGrafter"/>
</dbReference>
<dbReference type="CDD" id="cd05374">
    <property type="entry name" value="17beta-HSD-like_SDR_c"/>
    <property type="match status" value="1"/>
</dbReference>
<keyword evidence="7 11" id="KW-0186">Copper</keyword>
<dbReference type="OrthoDB" id="2102561at2759"/>
<keyword evidence="5" id="KW-0521">NADP</keyword>
<evidence type="ECO:0000256" key="9">
    <source>
        <dbReference type="ARBA" id="ARBA00023157"/>
    </source>
</evidence>
<dbReference type="GO" id="GO:0004806">
    <property type="term" value="F:triacylglycerol lipase activity"/>
    <property type="evidence" value="ECO:0007669"/>
    <property type="project" value="TreeGrafter"/>
</dbReference>
<name>A0A9P8YDY7_9PEZI</name>
<evidence type="ECO:0000256" key="10">
    <source>
        <dbReference type="ARBA" id="ARBA00023186"/>
    </source>
</evidence>
<gene>
    <name evidence="14" type="ORF">B0I36DRAFT_360676</name>
</gene>
<keyword evidence="8" id="KW-0496">Mitochondrion</keyword>
<dbReference type="GO" id="GO:0000140">
    <property type="term" value="F:acylglycerone-phosphate reductase (NADP+) activity"/>
    <property type="evidence" value="ECO:0007669"/>
    <property type="project" value="TreeGrafter"/>
</dbReference>
<dbReference type="RefSeq" id="XP_046015376.1">
    <property type="nucleotide sequence ID" value="XM_046158352.1"/>
</dbReference>
<reference evidence="14" key="1">
    <citation type="journal article" date="2021" name="Nat. Commun.">
        <title>Genetic determinants of endophytism in the Arabidopsis root mycobiome.</title>
        <authorList>
            <person name="Mesny F."/>
            <person name="Miyauchi S."/>
            <person name="Thiergart T."/>
            <person name="Pickel B."/>
            <person name="Atanasova L."/>
            <person name="Karlsson M."/>
            <person name="Huettel B."/>
            <person name="Barry K.W."/>
            <person name="Haridas S."/>
            <person name="Chen C."/>
            <person name="Bauer D."/>
            <person name="Andreopoulos W."/>
            <person name="Pangilinan J."/>
            <person name="LaButti K."/>
            <person name="Riley R."/>
            <person name="Lipzen A."/>
            <person name="Clum A."/>
            <person name="Drula E."/>
            <person name="Henrissat B."/>
            <person name="Kohler A."/>
            <person name="Grigoriev I.V."/>
            <person name="Martin F.M."/>
            <person name="Hacquard S."/>
        </authorList>
    </citation>
    <scope>NUCLEOTIDE SEQUENCE</scope>
    <source>
        <strain evidence="14">MPI-CAGE-CH-0230</strain>
    </source>
</reference>
<accession>A0A9P8YDY7</accession>
<keyword evidence="6" id="KW-0560">Oxidoreductase</keyword>
<evidence type="ECO:0000313" key="15">
    <source>
        <dbReference type="Proteomes" id="UP000756346"/>
    </source>
</evidence>
<evidence type="ECO:0000256" key="4">
    <source>
        <dbReference type="ARBA" id="ARBA00022723"/>
    </source>
</evidence>
<dbReference type="FunFam" id="1.10.287.1130:FF:000004">
    <property type="entry name" value="Cytochrome c oxidase copper chaperone"/>
    <property type="match status" value="1"/>
</dbReference>
<dbReference type="InterPro" id="IPR009069">
    <property type="entry name" value="Cys_alpha_HP_mot_SF"/>
</dbReference>
<keyword evidence="15" id="KW-1185">Reference proteome</keyword>
<dbReference type="PANTHER" id="PTHR44169:SF6">
    <property type="entry name" value="NADPH-DEPENDENT 1-ACYLDIHYDROXYACETONE PHOSPHATE REDUCTASE"/>
    <property type="match status" value="1"/>
</dbReference>
<organism evidence="14 15">
    <name type="scientific">Microdochium trichocladiopsis</name>
    <dbReference type="NCBI Taxonomy" id="1682393"/>
    <lineage>
        <taxon>Eukaryota</taxon>
        <taxon>Fungi</taxon>
        <taxon>Dikarya</taxon>
        <taxon>Ascomycota</taxon>
        <taxon>Pezizomycotina</taxon>
        <taxon>Sordariomycetes</taxon>
        <taxon>Xylariomycetidae</taxon>
        <taxon>Xylariales</taxon>
        <taxon>Microdochiaceae</taxon>
        <taxon>Microdochium</taxon>
    </lineage>
</organism>
<dbReference type="EMBL" id="JAGTJQ010000003">
    <property type="protein sequence ID" value="KAH7035283.1"/>
    <property type="molecule type" value="Genomic_DNA"/>
</dbReference>
<dbReference type="Gene3D" id="3.40.50.720">
    <property type="entry name" value="NAD(P)-binding Rossmann-like Domain"/>
    <property type="match status" value="1"/>
</dbReference>
<evidence type="ECO:0000256" key="3">
    <source>
        <dbReference type="ARBA" id="ARBA00009241"/>
    </source>
</evidence>
<dbReference type="InterPro" id="IPR036291">
    <property type="entry name" value="NAD(P)-bd_dom_sf"/>
</dbReference>
<dbReference type="GO" id="GO:0016531">
    <property type="term" value="F:copper chaperone activity"/>
    <property type="evidence" value="ECO:0007669"/>
    <property type="project" value="InterPro"/>
</dbReference>
<evidence type="ECO:0000256" key="12">
    <source>
        <dbReference type="RuleBase" id="RU000363"/>
    </source>
</evidence>
<dbReference type="GeneID" id="70187898"/>
<dbReference type="GO" id="GO:0005507">
    <property type="term" value="F:copper ion binding"/>
    <property type="evidence" value="ECO:0007669"/>
    <property type="project" value="InterPro"/>
</dbReference>
<dbReference type="GO" id="GO:0005758">
    <property type="term" value="C:mitochondrial intermembrane space"/>
    <property type="evidence" value="ECO:0007669"/>
    <property type="project" value="UniProtKB-SubCell"/>
</dbReference>
<dbReference type="GO" id="GO:0019433">
    <property type="term" value="P:triglyceride catabolic process"/>
    <property type="evidence" value="ECO:0007669"/>
    <property type="project" value="TreeGrafter"/>
</dbReference>